<reference evidence="4" key="2">
    <citation type="submission" date="2023-06" db="EMBL/GenBank/DDBJ databases">
        <authorList>
            <person name="Polev D.E."/>
            <person name="Saitova A.T."/>
            <person name="Bogumilchik E.A."/>
            <person name="Kokorina G.I."/>
            <person name="Voskresenskaia E.A."/>
        </authorList>
    </citation>
    <scope>NUCLEOTIDE SEQUENCE</scope>
    <source>
        <strain evidence="4">2145 StPb PI</strain>
    </source>
</reference>
<protein>
    <submittedName>
        <fullName evidence="4">Lipoprotein</fullName>
    </submittedName>
</protein>
<feature type="domain" description="DUF3828" evidence="2">
    <location>
        <begin position="42"/>
        <end position="173"/>
    </location>
</feature>
<dbReference type="RefSeq" id="WP_049596550.1">
    <property type="nucleotide sequence ID" value="NZ_CPYD01000001.1"/>
</dbReference>
<dbReference type="Proteomes" id="UP000040578">
    <property type="component" value="Unassembled WGS sequence"/>
</dbReference>
<comment type="caution">
    <text evidence="4">The sequence shown here is derived from an EMBL/GenBank/DDBJ whole genome shotgun (WGS) entry which is preliminary data.</text>
</comment>
<dbReference type="EMBL" id="CPYD01000001">
    <property type="protein sequence ID" value="CND92263.1"/>
    <property type="molecule type" value="Genomic_DNA"/>
</dbReference>
<evidence type="ECO:0000259" key="2">
    <source>
        <dbReference type="Pfam" id="PF12883"/>
    </source>
</evidence>
<dbReference type="EMBL" id="JAUEHU010000001">
    <property type="protein sequence ID" value="MDN0085901.1"/>
    <property type="molecule type" value="Genomic_DNA"/>
</dbReference>
<gene>
    <name evidence="3" type="primary">ybjP</name>
    <name evidence="3" type="ORF">ERS137967_00303</name>
    <name evidence="4" type="ORF">QVN42_00575</name>
</gene>
<name>A0AAW7JW18_9GAMM</name>
<keyword evidence="4" id="KW-0449">Lipoprotein</keyword>
<feature type="chain" id="PRO_5043488070" evidence="1">
    <location>
        <begin position="26"/>
        <end position="189"/>
    </location>
</feature>
<dbReference type="Pfam" id="PF12883">
    <property type="entry name" value="DUF3828"/>
    <property type="match status" value="1"/>
</dbReference>
<reference evidence="3 5" key="1">
    <citation type="submission" date="2015-03" db="EMBL/GenBank/DDBJ databases">
        <authorList>
            <consortium name="Pathogen Informatics"/>
            <person name="Murphy D."/>
        </authorList>
    </citation>
    <scope>NUCLEOTIDE SEQUENCE [LARGE SCALE GENOMIC DNA]</scope>
    <source>
        <strain evidence="3">Type strain: CIP110231</strain>
        <strain evidence="5">type strain: CIP110231</strain>
    </source>
</reference>
<dbReference type="AlphaFoldDB" id="A0AAW7JW18"/>
<evidence type="ECO:0000313" key="6">
    <source>
        <dbReference type="Proteomes" id="UP001167864"/>
    </source>
</evidence>
<evidence type="ECO:0000313" key="3">
    <source>
        <dbReference type="EMBL" id="CND92263.1"/>
    </source>
</evidence>
<accession>A0AAW7JW18</accession>
<dbReference type="Proteomes" id="UP001167864">
    <property type="component" value="Unassembled WGS sequence"/>
</dbReference>
<organism evidence="4 6">
    <name type="scientific">Yersinia nurmii</name>
    <dbReference type="NCBI Taxonomy" id="685706"/>
    <lineage>
        <taxon>Bacteria</taxon>
        <taxon>Pseudomonadati</taxon>
        <taxon>Pseudomonadota</taxon>
        <taxon>Gammaproteobacteria</taxon>
        <taxon>Enterobacterales</taxon>
        <taxon>Yersiniaceae</taxon>
        <taxon>Yersinia</taxon>
    </lineage>
</organism>
<evidence type="ECO:0000313" key="4">
    <source>
        <dbReference type="EMBL" id="MDN0085901.1"/>
    </source>
</evidence>
<sequence>MNKKNIALVLPLALLLSACTTPVTPAFKDIGSRNGPCVEGGPDHVAEQFYNLRVQQMGAAGTVSANYSAEQLRPFLSQALYQDIQKARQAQSANRSATQPATNADQAIASVYAGVSDADVASASTIPNTDAKNIPLRVTLVHRTPDGKESRWQDEVLMVREGSCWVVDDIRFMGANAPASSLRQLLGQR</sequence>
<keyword evidence="1" id="KW-0732">Signal</keyword>
<feature type="signal peptide" evidence="1">
    <location>
        <begin position="1"/>
        <end position="25"/>
    </location>
</feature>
<evidence type="ECO:0000313" key="5">
    <source>
        <dbReference type="Proteomes" id="UP000040578"/>
    </source>
</evidence>
<dbReference type="PROSITE" id="PS51257">
    <property type="entry name" value="PROKAR_LIPOPROTEIN"/>
    <property type="match status" value="1"/>
</dbReference>
<evidence type="ECO:0000256" key="1">
    <source>
        <dbReference type="SAM" id="SignalP"/>
    </source>
</evidence>
<dbReference type="InterPro" id="IPR024289">
    <property type="entry name" value="DUF3828"/>
</dbReference>
<keyword evidence="5" id="KW-1185">Reference proteome</keyword>
<dbReference type="NCBIfam" id="NF007824">
    <property type="entry name" value="PRK10533.1"/>
    <property type="match status" value="1"/>
</dbReference>
<proteinExistence type="predicted"/>